<keyword evidence="2" id="KW-1185">Reference proteome</keyword>
<accession>A0AAW0CMK2</accession>
<protein>
    <submittedName>
        <fullName evidence="1">Uncharacterized protein</fullName>
    </submittedName>
</protein>
<dbReference type="Proteomes" id="UP001362999">
    <property type="component" value="Unassembled WGS sequence"/>
</dbReference>
<evidence type="ECO:0000313" key="2">
    <source>
        <dbReference type="Proteomes" id="UP001362999"/>
    </source>
</evidence>
<name>A0AAW0CMK2_9AGAR</name>
<dbReference type="AlphaFoldDB" id="A0AAW0CMK2"/>
<proteinExistence type="predicted"/>
<comment type="caution">
    <text evidence="1">The sequence shown here is derived from an EMBL/GenBank/DDBJ whole genome shotgun (WGS) entry which is preliminary data.</text>
</comment>
<sequence>MKDFDWQAELIRVQRESTELTAYARCVEMVVTMSWPTHNGVKIRPDGIKNYLRARGLFIECACAFESDAQHPRSCQIVVSSLSGNVFAFCHFDRARCQFRLALSKIHDTSVLTSSYRGLPTIRSGAKPDIDLIATAFTLKSHPPQHLAPHIEGYFGEHVTDYPAGTHQLSGSLLPHLPSKRHIASNVQPRNYQRKASPPSNRRYLEIDDYYPDRTRQTVSAPAATLRSAAIAGPSRIPMDSISAPVPMRTLGRDEKYLKNLSLGQGISEEAWAGIGLEKCSKCKLLFVSSALKSHIKICLGAVIIL</sequence>
<reference evidence="1 2" key="1">
    <citation type="journal article" date="2024" name="J Genomics">
        <title>Draft genome sequencing and assembly of Favolaschia claudopus CIRM-BRFM 2984 isolated from oak limbs.</title>
        <authorList>
            <person name="Navarro D."/>
            <person name="Drula E."/>
            <person name="Chaduli D."/>
            <person name="Cazenave R."/>
            <person name="Ahrendt S."/>
            <person name="Wang J."/>
            <person name="Lipzen A."/>
            <person name="Daum C."/>
            <person name="Barry K."/>
            <person name="Grigoriev I.V."/>
            <person name="Favel A."/>
            <person name="Rosso M.N."/>
            <person name="Martin F."/>
        </authorList>
    </citation>
    <scope>NUCLEOTIDE SEQUENCE [LARGE SCALE GENOMIC DNA]</scope>
    <source>
        <strain evidence="1 2">CIRM-BRFM 2984</strain>
    </source>
</reference>
<organism evidence="1 2">
    <name type="scientific">Favolaschia claudopus</name>
    <dbReference type="NCBI Taxonomy" id="2862362"/>
    <lineage>
        <taxon>Eukaryota</taxon>
        <taxon>Fungi</taxon>
        <taxon>Dikarya</taxon>
        <taxon>Basidiomycota</taxon>
        <taxon>Agaricomycotina</taxon>
        <taxon>Agaricomycetes</taxon>
        <taxon>Agaricomycetidae</taxon>
        <taxon>Agaricales</taxon>
        <taxon>Marasmiineae</taxon>
        <taxon>Mycenaceae</taxon>
        <taxon>Favolaschia</taxon>
    </lineage>
</organism>
<gene>
    <name evidence="1" type="ORF">R3P38DRAFT_490028</name>
</gene>
<dbReference type="EMBL" id="JAWWNJ010000016">
    <property type="protein sequence ID" value="KAK7039724.1"/>
    <property type="molecule type" value="Genomic_DNA"/>
</dbReference>
<evidence type="ECO:0000313" key="1">
    <source>
        <dbReference type="EMBL" id="KAK7039724.1"/>
    </source>
</evidence>